<reference evidence="1 2" key="1">
    <citation type="journal article" date="2021" name="BMC Biol.">
        <title>Horizontally acquired antibacterial genes associated with adaptive radiation of ladybird beetles.</title>
        <authorList>
            <person name="Li H.S."/>
            <person name="Tang X.F."/>
            <person name="Huang Y.H."/>
            <person name="Xu Z.Y."/>
            <person name="Chen M.L."/>
            <person name="Du X.Y."/>
            <person name="Qiu B.Y."/>
            <person name="Chen P.T."/>
            <person name="Zhang W."/>
            <person name="Slipinski A."/>
            <person name="Escalona H.E."/>
            <person name="Waterhouse R.M."/>
            <person name="Zwick A."/>
            <person name="Pang H."/>
        </authorList>
    </citation>
    <scope>NUCLEOTIDE SEQUENCE [LARGE SCALE GENOMIC DNA]</scope>
    <source>
        <strain evidence="1">SYSU2018</strain>
    </source>
</reference>
<name>A0ABD2P3W3_9CUCU</name>
<keyword evidence="2" id="KW-1185">Reference proteome</keyword>
<accession>A0ABD2P3W3</accession>
<dbReference type="SUPFAM" id="SSF56219">
    <property type="entry name" value="DNase I-like"/>
    <property type="match status" value="1"/>
</dbReference>
<dbReference type="InterPro" id="IPR036691">
    <property type="entry name" value="Endo/exonu/phosph_ase_sf"/>
</dbReference>
<protein>
    <recommendedName>
        <fullName evidence="3">Endonuclease/exonuclease/phosphatase domain-containing protein</fullName>
    </recommendedName>
</protein>
<dbReference type="Proteomes" id="UP001516400">
    <property type="component" value="Unassembled WGS sequence"/>
</dbReference>
<dbReference type="AlphaFoldDB" id="A0ABD2P3W3"/>
<evidence type="ECO:0000313" key="2">
    <source>
        <dbReference type="Proteomes" id="UP001516400"/>
    </source>
</evidence>
<comment type="caution">
    <text evidence="1">The sequence shown here is derived from an EMBL/GenBank/DDBJ whole genome shotgun (WGS) entry which is preliminary data.</text>
</comment>
<dbReference type="PANTHER" id="PTHR33776">
    <property type="entry name" value="ENDO/EXONUCLEASE/PHOSPHATASE DOMAIN-CONTAINING PROTEIN"/>
    <property type="match status" value="1"/>
</dbReference>
<evidence type="ECO:0008006" key="3">
    <source>
        <dbReference type="Google" id="ProtNLM"/>
    </source>
</evidence>
<organism evidence="1 2">
    <name type="scientific">Cryptolaemus montrouzieri</name>
    <dbReference type="NCBI Taxonomy" id="559131"/>
    <lineage>
        <taxon>Eukaryota</taxon>
        <taxon>Metazoa</taxon>
        <taxon>Ecdysozoa</taxon>
        <taxon>Arthropoda</taxon>
        <taxon>Hexapoda</taxon>
        <taxon>Insecta</taxon>
        <taxon>Pterygota</taxon>
        <taxon>Neoptera</taxon>
        <taxon>Endopterygota</taxon>
        <taxon>Coleoptera</taxon>
        <taxon>Polyphaga</taxon>
        <taxon>Cucujiformia</taxon>
        <taxon>Coccinelloidea</taxon>
        <taxon>Coccinellidae</taxon>
        <taxon>Scymninae</taxon>
        <taxon>Scymnini</taxon>
        <taxon>Cryptolaemus</taxon>
    </lineage>
</organism>
<proteinExistence type="predicted"/>
<dbReference type="EMBL" id="JABFTP020000185">
    <property type="protein sequence ID" value="KAL3285510.1"/>
    <property type="molecule type" value="Genomic_DNA"/>
</dbReference>
<sequence length="325" mass="37280">MMMEDDPEIGKFSEQNHIEIAADISRRVPLIVVSVYRPPQGDISVCLDDGALKRASSFVDFRIVLCGDFNIHLDRNSDEKNMFLDLLHSYGFIQKIHEPTYQINEYSSHIDNIFLNSDMPKRGRVIANGLSPHNAQVIDVPLHNENPSSPSKPGKRKIFTESKKMSFKEELSNVDKQKPWITVGIKTSSRHKMEIYKKKIEVQVSDDFFRAYSGILRRVVRQAKKMYNEECILRSKNKNFPAWNLIRIHSNGVRREVSILEELSGVEQGYQEVLNDINTFFVNQGSESSSNMMIRGSKALVWDKLVLTRVAALCSCQRILERSSI</sequence>
<dbReference type="Gene3D" id="3.60.10.10">
    <property type="entry name" value="Endonuclease/exonuclease/phosphatase"/>
    <property type="match status" value="1"/>
</dbReference>
<dbReference type="PANTHER" id="PTHR33776:SF3">
    <property type="entry name" value="PHD-TYPE DOMAIN-CONTAINING PROTEIN"/>
    <property type="match status" value="1"/>
</dbReference>
<evidence type="ECO:0000313" key="1">
    <source>
        <dbReference type="EMBL" id="KAL3285510.1"/>
    </source>
</evidence>
<gene>
    <name evidence="1" type="ORF">HHI36_000041</name>
</gene>